<keyword evidence="3" id="KW-1185">Reference proteome</keyword>
<dbReference type="AlphaFoldDB" id="A0A2R6VYQ8"/>
<gene>
    <name evidence="2" type="ORF">MARPO_0524s0001</name>
</gene>
<reference evidence="3" key="1">
    <citation type="journal article" date="2017" name="Cell">
        <title>Insights into land plant evolution garnered from the Marchantia polymorpha genome.</title>
        <authorList>
            <person name="Bowman J.L."/>
            <person name="Kohchi T."/>
            <person name="Yamato K.T."/>
            <person name="Jenkins J."/>
            <person name="Shu S."/>
            <person name="Ishizaki K."/>
            <person name="Yamaoka S."/>
            <person name="Nishihama R."/>
            <person name="Nakamura Y."/>
            <person name="Berger F."/>
            <person name="Adam C."/>
            <person name="Aki S.S."/>
            <person name="Althoff F."/>
            <person name="Araki T."/>
            <person name="Arteaga-Vazquez M.A."/>
            <person name="Balasubrmanian S."/>
            <person name="Barry K."/>
            <person name="Bauer D."/>
            <person name="Boehm C.R."/>
            <person name="Briginshaw L."/>
            <person name="Caballero-Perez J."/>
            <person name="Catarino B."/>
            <person name="Chen F."/>
            <person name="Chiyoda S."/>
            <person name="Chovatia M."/>
            <person name="Davies K.M."/>
            <person name="Delmans M."/>
            <person name="Demura T."/>
            <person name="Dierschke T."/>
            <person name="Dolan L."/>
            <person name="Dorantes-Acosta A.E."/>
            <person name="Eklund D.M."/>
            <person name="Florent S.N."/>
            <person name="Flores-Sandoval E."/>
            <person name="Fujiyama A."/>
            <person name="Fukuzawa H."/>
            <person name="Galik B."/>
            <person name="Grimanelli D."/>
            <person name="Grimwood J."/>
            <person name="Grossniklaus U."/>
            <person name="Hamada T."/>
            <person name="Haseloff J."/>
            <person name="Hetherington A.J."/>
            <person name="Higo A."/>
            <person name="Hirakawa Y."/>
            <person name="Hundley H.N."/>
            <person name="Ikeda Y."/>
            <person name="Inoue K."/>
            <person name="Inoue S.I."/>
            <person name="Ishida S."/>
            <person name="Jia Q."/>
            <person name="Kakita M."/>
            <person name="Kanazawa T."/>
            <person name="Kawai Y."/>
            <person name="Kawashima T."/>
            <person name="Kennedy M."/>
            <person name="Kinose K."/>
            <person name="Kinoshita T."/>
            <person name="Kohara Y."/>
            <person name="Koide E."/>
            <person name="Komatsu K."/>
            <person name="Kopischke S."/>
            <person name="Kubo M."/>
            <person name="Kyozuka J."/>
            <person name="Lagercrantz U."/>
            <person name="Lin S.S."/>
            <person name="Lindquist E."/>
            <person name="Lipzen A.M."/>
            <person name="Lu C.W."/>
            <person name="De Luna E."/>
            <person name="Martienssen R.A."/>
            <person name="Minamino N."/>
            <person name="Mizutani M."/>
            <person name="Mizutani M."/>
            <person name="Mochizuki N."/>
            <person name="Monte I."/>
            <person name="Mosher R."/>
            <person name="Nagasaki H."/>
            <person name="Nakagami H."/>
            <person name="Naramoto S."/>
            <person name="Nishitani K."/>
            <person name="Ohtani M."/>
            <person name="Okamoto T."/>
            <person name="Okumura M."/>
            <person name="Phillips J."/>
            <person name="Pollak B."/>
            <person name="Reinders A."/>
            <person name="Rovekamp M."/>
            <person name="Sano R."/>
            <person name="Sawa S."/>
            <person name="Schmid M.W."/>
            <person name="Shirakawa M."/>
            <person name="Solano R."/>
            <person name="Spunde A."/>
            <person name="Suetsugu N."/>
            <person name="Sugano S."/>
            <person name="Sugiyama A."/>
            <person name="Sun R."/>
            <person name="Suzuki Y."/>
            <person name="Takenaka M."/>
            <person name="Takezawa D."/>
            <person name="Tomogane H."/>
            <person name="Tsuzuki M."/>
            <person name="Ueda T."/>
            <person name="Umeda M."/>
            <person name="Ward J.M."/>
            <person name="Watanabe Y."/>
            <person name="Yazaki K."/>
            <person name="Yokoyama R."/>
            <person name="Yoshitake Y."/>
            <person name="Yotsui I."/>
            <person name="Zachgo S."/>
            <person name="Schmutz J."/>
        </authorList>
    </citation>
    <scope>NUCLEOTIDE SEQUENCE [LARGE SCALE GENOMIC DNA]</scope>
    <source>
        <strain evidence="3">Tak-1</strain>
    </source>
</reference>
<dbReference type="Gramene" id="Mp7g02990.1">
    <property type="protein sequence ID" value="Mp7g02990.1.cds1"/>
    <property type="gene ID" value="Mp7g02990"/>
</dbReference>
<evidence type="ECO:0000313" key="3">
    <source>
        <dbReference type="Proteomes" id="UP000244005"/>
    </source>
</evidence>
<sequence>MMMAESGNSNRTTPTHPAPAHEQCPTKAAVGTNPSALTKRTEVVVGCQVSRTRATVRKNRSMHENQGGNKQQL</sequence>
<protein>
    <submittedName>
        <fullName evidence="2">Uncharacterized protein</fullName>
    </submittedName>
</protein>
<dbReference type="Proteomes" id="UP000244005">
    <property type="component" value="Unassembled WGS sequence"/>
</dbReference>
<proteinExistence type="predicted"/>
<evidence type="ECO:0000313" key="2">
    <source>
        <dbReference type="EMBL" id="PTQ26719.1"/>
    </source>
</evidence>
<dbReference type="EMBL" id="KZ773137">
    <property type="protein sequence ID" value="PTQ26719.1"/>
    <property type="molecule type" value="Genomic_DNA"/>
</dbReference>
<name>A0A2R6VYQ8_MARPO</name>
<evidence type="ECO:0000256" key="1">
    <source>
        <dbReference type="SAM" id="MobiDB-lite"/>
    </source>
</evidence>
<feature type="region of interest" description="Disordered" evidence="1">
    <location>
        <begin position="1"/>
        <end position="36"/>
    </location>
</feature>
<accession>A0A2R6VYQ8</accession>
<feature type="compositionally biased region" description="Polar residues" evidence="1">
    <location>
        <begin position="1"/>
        <end position="15"/>
    </location>
</feature>
<organism evidence="2 3">
    <name type="scientific">Marchantia polymorpha</name>
    <name type="common">Common liverwort</name>
    <name type="synonym">Marchantia aquatica</name>
    <dbReference type="NCBI Taxonomy" id="3197"/>
    <lineage>
        <taxon>Eukaryota</taxon>
        <taxon>Viridiplantae</taxon>
        <taxon>Streptophyta</taxon>
        <taxon>Embryophyta</taxon>
        <taxon>Marchantiophyta</taxon>
        <taxon>Marchantiopsida</taxon>
        <taxon>Marchantiidae</taxon>
        <taxon>Marchantiales</taxon>
        <taxon>Marchantiaceae</taxon>
        <taxon>Marchantia</taxon>
    </lineage>
</organism>